<proteinExistence type="predicted"/>
<evidence type="ECO:0000313" key="2">
    <source>
        <dbReference type="Proteomes" id="UP001497644"/>
    </source>
</evidence>
<dbReference type="PANTHER" id="PTHR21192">
    <property type="entry name" value="NUCLEAR PROTEIN E3-3"/>
    <property type="match status" value="1"/>
</dbReference>
<dbReference type="InterPro" id="IPR007523">
    <property type="entry name" value="NDUFAF3/AAMDC"/>
</dbReference>
<organism evidence="1 2">
    <name type="scientific">Lasius platythorax</name>
    <dbReference type="NCBI Taxonomy" id="488582"/>
    <lineage>
        <taxon>Eukaryota</taxon>
        <taxon>Metazoa</taxon>
        <taxon>Ecdysozoa</taxon>
        <taxon>Arthropoda</taxon>
        <taxon>Hexapoda</taxon>
        <taxon>Insecta</taxon>
        <taxon>Pterygota</taxon>
        <taxon>Neoptera</taxon>
        <taxon>Endopterygota</taxon>
        <taxon>Hymenoptera</taxon>
        <taxon>Apocrita</taxon>
        <taxon>Aculeata</taxon>
        <taxon>Formicoidea</taxon>
        <taxon>Formicidae</taxon>
        <taxon>Formicinae</taxon>
        <taxon>Lasius</taxon>
        <taxon>Lasius</taxon>
    </lineage>
</organism>
<evidence type="ECO:0000313" key="1">
    <source>
        <dbReference type="EMBL" id="CAL1679192.1"/>
    </source>
</evidence>
<reference evidence="1" key="1">
    <citation type="submission" date="2024-04" db="EMBL/GenBank/DDBJ databases">
        <authorList>
            <consortium name="Molecular Ecology Group"/>
        </authorList>
    </citation>
    <scope>NUCLEOTIDE SEQUENCE</scope>
</reference>
<dbReference type="Proteomes" id="UP001497644">
    <property type="component" value="Chromosome 15"/>
</dbReference>
<accession>A0AAV2NG95</accession>
<sequence length="198" mass="22019">MNVTSKLYQLRQALQSCRNLHATHIARNAYEGPGKTTVTFISKEIGSRLMVTRCDETGFLFNTGTQVVGPMVLFPRYAICWNIASGKHINDASLSLFSILEPKPDILIIGLDDKYDFLYLKNLREVVQKLGIITEIVSVHNACTIFNFVNEEGRYVVAALIPKKAPKPSLKLPISKSVKQITGSSDTTNSEKTENITN</sequence>
<protein>
    <recommendedName>
        <fullName evidence="3">NADH dehydrogenase [ubiquinone] 1 alpha subcomplex assembly factor 3</fullName>
    </recommendedName>
</protein>
<gene>
    <name evidence="1" type="ORF">LPLAT_LOCUS4917</name>
</gene>
<dbReference type="GO" id="GO:0032981">
    <property type="term" value="P:mitochondrial respiratory chain complex I assembly"/>
    <property type="evidence" value="ECO:0007669"/>
    <property type="project" value="TreeGrafter"/>
</dbReference>
<evidence type="ECO:0008006" key="3">
    <source>
        <dbReference type="Google" id="ProtNLM"/>
    </source>
</evidence>
<dbReference type="Gene3D" id="3.40.1230.10">
    <property type="entry name" value="MTH938-like"/>
    <property type="match status" value="1"/>
</dbReference>
<dbReference type="PANTHER" id="PTHR21192:SF2">
    <property type="entry name" value="NADH DEHYDROGENASE [UBIQUINONE] 1 ALPHA SUBCOMPLEX ASSEMBLY FACTOR 3"/>
    <property type="match status" value="1"/>
</dbReference>
<dbReference type="EMBL" id="OZ034838">
    <property type="protein sequence ID" value="CAL1679192.1"/>
    <property type="molecule type" value="Genomic_DNA"/>
</dbReference>
<dbReference type="InterPro" id="IPR036748">
    <property type="entry name" value="MTH938-like_sf"/>
</dbReference>
<dbReference type="AlphaFoldDB" id="A0AAV2NG95"/>
<name>A0AAV2NG95_9HYME</name>
<dbReference type="Pfam" id="PF04430">
    <property type="entry name" value="DUF498"/>
    <property type="match status" value="1"/>
</dbReference>
<dbReference type="SUPFAM" id="SSF64076">
    <property type="entry name" value="MTH938-like"/>
    <property type="match status" value="1"/>
</dbReference>
<dbReference type="GO" id="GO:0005743">
    <property type="term" value="C:mitochondrial inner membrane"/>
    <property type="evidence" value="ECO:0007669"/>
    <property type="project" value="TreeGrafter"/>
</dbReference>
<keyword evidence="2" id="KW-1185">Reference proteome</keyword>